<comment type="similarity">
    <text evidence="1">Belongs to the UPF0751 family.</text>
</comment>
<organism evidence="2 3">
    <name type="scientific">Marinisporobacter balticus</name>
    <dbReference type="NCBI Taxonomy" id="2018667"/>
    <lineage>
        <taxon>Bacteria</taxon>
        <taxon>Bacillati</taxon>
        <taxon>Bacillota</taxon>
        <taxon>Clostridia</taxon>
        <taxon>Peptostreptococcales</taxon>
        <taxon>Thermotaleaceae</taxon>
        <taxon>Marinisporobacter</taxon>
    </lineage>
</organism>
<protein>
    <recommendedName>
        <fullName evidence="4">Dihydroorotate dehydrogenase</fullName>
    </recommendedName>
</protein>
<dbReference type="RefSeq" id="WP_132243153.1">
    <property type="nucleotide sequence ID" value="NZ_SLWV01000004.1"/>
</dbReference>
<dbReference type="InterPro" id="IPR016772">
    <property type="entry name" value="UCP020408"/>
</dbReference>
<proteinExistence type="inferred from homology"/>
<sequence>MTALIVGGDRLGNIPQVLNDKGIDDYIHWVGRKKGMRNKTIPTNIDMIIVLYDFIEHNLANIIKKESRSMEVPCIFSKRAGSDLAMKLDACKHCNRCCT</sequence>
<accession>A0A4V2SCB0</accession>
<dbReference type="AlphaFoldDB" id="A0A4V2SCB0"/>
<keyword evidence="3" id="KW-1185">Reference proteome</keyword>
<name>A0A4V2SCB0_9FIRM</name>
<gene>
    <name evidence="2" type="ORF">EV214_10453</name>
</gene>
<dbReference type="EMBL" id="SLWV01000004">
    <property type="protein sequence ID" value="TCO78670.1"/>
    <property type="molecule type" value="Genomic_DNA"/>
</dbReference>
<evidence type="ECO:0000313" key="3">
    <source>
        <dbReference type="Proteomes" id="UP000294919"/>
    </source>
</evidence>
<evidence type="ECO:0008006" key="4">
    <source>
        <dbReference type="Google" id="ProtNLM"/>
    </source>
</evidence>
<comment type="caution">
    <text evidence="2">The sequence shown here is derived from an EMBL/GenBank/DDBJ whole genome shotgun (WGS) entry which is preliminary data.</text>
</comment>
<dbReference type="PIRSF" id="PIRSF020408">
    <property type="entry name" value="UCP020408"/>
    <property type="match status" value="1"/>
</dbReference>
<evidence type="ECO:0000256" key="1">
    <source>
        <dbReference type="ARBA" id="ARBA00007189"/>
    </source>
</evidence>
<dbReference type="Proteomes" id="UP000294919">
    <property type="component" value="Unassembled WGS sequence"/>
</dbReference>
<evidence type="ECO:0000313" key="2">
    <source>
        <dbReference type="EMBL" id="TCO78670.1"/>
    </source>
</evidence>
<reference evidence="2 3" key="1">
    <citation type="submission" date="2019-03" db="EMBL/GenBank/DDBJ databases">
        <title>Genomic Encyclopedia of Type Strains, Phase IV (KMG-IV): sequencing the most valuable type-strain genomes for metagenomic binning, comparative biology and taxonomic classification.</title>
        <authorList>
            <person name="Goeker M."/>
        </authorList>
    </citation>
    <scope>NUCLEOTIDE SEQUENCE [LARGE SCALE GENOMIC DNA]</scope>
    <source>
        <strain evidence="2 3">DSM 102940</strain>
    </source>
</reference>
<dbReference type="OrthoDB" id="5324142at2"/>
<dbReference type="Pfam" id="PF10087">
    <property type="entry name" value="DUF2325"/>
    <property type="match status" value="1"/>
</dbReference>